<organism evidence="2 3">
    <name type="scientific">Mycobacterium florentinum</name>
    <dbReference type="NCBI Taxonomy" id="292462"/>
    <lineage>
        <taxon>Bacteria</taxon>
        <taxon>Bacillati</taxon>
        <taxon>Actinomycetota</taxon>
        <taxon>Actinomycetes</taxon>
        <taxon>Mycobacteriales</taxon>
        <taxon>Mycobacteriaceae</taxon>
        <taxon>Mycobacterium</taxon>
        <taxon>Mycobacterium simiae complex</taxon>
    </lineage>
</organism>
<dbReference type="Gene3D" id="1.20.120.450">
    <property type="entry name" value="dinb family like domain"/>
    <property type="match status" value="1"/>
</dbReference>
<gene>
    <name evidence="2" type="ORF">AWC05_01780</name>
</gene>
<accession>A0A1X1TYK9</accession>
<protein>
    <submittedName>
        <fullName evidence="2">DinB family protein</fullName>
    </submittedName>
</protein>
<dbReference type="RefSeq" id="WP_085224777.1">
    <property type="nucleotide sequence ID" value="NZ_AP022576.1"/>
</dbReference>
<evidence type="ECO:0000259" key="1">
    <source>
        <dbReference type="Pfam" id="PF11716"/>
    </source>
</evidence>
<dbReference type="GO" id="GO:0046872">
    <property type="term" value="F:metal ion binding"/>
    <property type="evidence" value="ECO:0007669"/>
    <property type="project" value="InterPro"/>
</dbReference>
<dbReference type="EMBL" id="LQOV01000030">
    <property type="protein sequence ID" value="ORV49655.1"/>
    <property type="molecule type" value="Genomic_DNA"/>
</dbReference>
<sequence length="208" mass="22230">MTAPSLMGMAHDERADLADFLTTLRPQDWDAPSLCSRWTVKDVVAHVISYEELGTLGLLKRFAKGWVVRANQVGVDEFAPLTAQQLLAFLGDHLQPRGLTAGFGGMIALVDGTIHHQDIRRSLGRPRTVPAGRLERVLGLVPGNPRLGAGRRIRGLQLRATDIDWAHGSGSEVAGPGEALLMAMSGRRAALADLSGPGCATLGARMPE</sequence>
<name>A0A1X1TYK9_MYCFL</name>
<keyword evidence="3" id="KW-1185">Reference proteome</keyword>
<feature type="domain" description="Mycothiol-dependent maleylpyruvate isomerase metal-binding" evidence="1">
    <location>
        <begin position="11"/>
        <end position="91"/>
    </location>
</feature>
<dbReference type="OrthoDB" id="5178565at2"/>
<dbReference type="AlphaFoldDB" id="A0A1X1TYK9"/>
<evidence type="ECO:0000313" key="3">
    <source>
        <dbReference type="Proteomes" id="UP000193010"/>
    </source>
</evidence>
<proteinExistence type="predicted"/>
<evidence type="ECO:0000313" key="2">
    <source>
        <dbReference type="EMBL" id="ORV49655.1"/>
    </source>
</evidence>
<comment type="caution">
    <text evidence="2">The sequence shown here is derived from an EMBL/GenBank/DDBJ whole genome shotgun (WGS) entry which is preliminary data.</text>
</comment>
<dbReference type="InterPro" id="IPR034660">
    <property type="entry name" value="DinB/YfiT-like"/>
</dbReference>
<dbReference type="NCBIfam" id="TIGR03083">
    <property type="entry name" value="maleylpyruvate isomerase family mycothiol-dependent enzyme"/>
    <property type="match status" value="1"/>
</dbReference>
<reference evidence="2 3" key="1">
    <citation type="submission" date="2016-01" db="EMBL/GenBank/DDBJ databases">
        <title>The new phylogeny of the genus Mycobacterium.</title>
        <authorList>
            <person name="Tarcisio F."/>
            <person name="Conor M."/>
            <person name="Antonella G."/>
            <person name="Elisabetta G."/>
            <person name="Giulia F.S."/>
            <person name="Sara T."/>
            <person name="Anna F."/>
            <person name="Clotilde B."/>
            <person name="Roberto B."/>
            <person name="Veronica D.S."/>
            <person name="Fabio R."/>
            <person name="Monica P."/>
            <person name="Olivier J."/>
            <person name="Enrico T."/>
            <person name="Nicola S."/>
        </authorList>
    </citation>
    <scope>NUCLEOTIDE SEQUENCE [LARGE SCALE GENOMIC DNA]</scope>
    <source>
        <strain evidence="2 3">DSM 44852</strain>
    </source>
</reference>
<dbReference type="Proteomes" id="UP000193010">
    <property type="component" value="Unassembled WGS sequence"/>
</dbReference>
<dbReference type="InterPro" id="IPR024344">
    <property type="entry name" value="MDMPI_metal-binding"/>
</dbReference>
<dbReference type="InterPro" id="IPR017517">
    <property type="entry name" value="Maleyloyr_isom"/>
</dbReference>
<dbReference type="Pfam" id="PF11716">
    <property type="entry name" value="MDMPI_N"/>
    <property type="match status" value="1"/>
</dbReference>
<dbReference type="SUPFAM" id="SSF109854">
    <property type="entry name" value="DinB/YfiT-like putative metalloenzymes"/>
    <property type="match status" value="1"/>
</dbReference>
<dbReference type="STRING" id="292462.AWC05_01780"/>